<feature type="region of interest" description="Disordered" evidence="1">
    <location>
        <begin position="131"/>
        <end position="153"/>
    </location>
</feature>
<sequence length="455" mass="49734">MARHRPNEHLAELLTEANWSAGELARAVNALGTKHGVRLRYDRTSVAHWLNGSIPRPPVPDLVAQVLTRRIARTVTVAETGLVHSTPDESLRENVLTTADPVERLVTLCRTDIDPAQRAVLNRELITARPLPSRGWPATGNTGPPDPPPAEPALTDLSDDRLDHMAVVFATLTERYGGAHARSALATYLADDVAHLVAITHPGSDLPRRLIRGTAQLTHLLGAMTIDACLTNVGYLYYHSALGLAHRAGDRTSYAISLRAMSMSALHLDDVRHARQWSDQAVETAGPAAPPAVRSYLHAGRAVVHATDGRRRLALADLLTAERHHDTAPRNAGPFTHYPLTALHYQRALVLLALGDRPGALIALEASLNTRPAEHHTALVLLHALLAQTLLSAGELEAALPHCRQLFDHYPLTSSCRARKALTALRNALHPYHRHPQARETRAHAAYLIRRPSLR</sequence>
<dbReference type="InterPro" id="IPR011990">
    <property type="entry name" value="TPR-like_helical_dom_sf"/>
</dbReference>
<organism evidence="2 3">
    <name type="scientific">Streptomyces albospinus</name>
    <dbReference type="NCBI Taxonomy" id="285515"/>
    <lineage>
        <taxon>Bacteria</taxon>
        <taxon>Bacillati</taxon>
        <taxon>Actinomycetota</taxon>
        <taxon>Actinomycetes</taxon>
        <taxon>Kitasatosporales</taxon>
        <taxon>Streptomycetaceae</taxon>
        <taxon>Streptomyces</taxon>
    </lineage>
</organism>
<evidence type="ECO:0000256" key="1">
    <source>
        <dbReference type="SAM" id="MobiDB-lite"/>
    </source>
</evidence>
<protein>
    <recommendedName>
        <fullName evidence="4">Regulatory protein</fullName>
    </recommendedName>
</protein>
<keyword evidence="3" id="KW-1185">Reference proteome</keyword>
<dbReference type="RefSeq" id="WP_189302546.1">
    <property type="nucleotide sequence ID" value="NZ_BMRP01000015.1"/>
</dbReference>
<proteinExistence type="predicted"/>
<dbReference type="SUPFAM" id="SSF48452">
    <property type="entry name" value="TPR-like"/>
    <property type="match status" value="1"/>
</dbReference>
<evidence type="ECO:0000313" key="3">
    <source>
        <dbReference type="Proteomes" id="UP000654471"/>
    </source>
</evidence>
<dbReference type="EMBL" id="BMRP01000015">
    <property type="protein sequence ID" value="GGU73445.1"/>
    <property type="molecule type" value="Genomic_DNA"/>
</dbReference>
<evidence type="ECO:0000313" key="2">
    <source>
        <dbReference type="EMBL" id="GGU73445.1"/>
    </source>
</evidence>
<name>A0ABQ2V9D0_9ACTN</name>
<accession>A0ABQ2V9D0</accession>
<comment type="caution">
    <text evidence="2">The sequence shown here is derived from an EMBL/GenBank/DDBJ whole genome shotgun (WGS) entry which is preliminary data.</text>
</comment>
<dbReference type="Gene3D" id="1.25.40.10">
    <property type="entry name" value="Tetratricopeptide repeat domain"/>
    <property type="match status" value="1"/>
</dbReference>
<evidence type="ECO:0008006" key="4">
    <source>
        <dbReference type="Google" id="ProtNLM"/>
    </source>
</evidence>
<gene>
    <name evidence="2" type="ORF">GCM10010211_44230</name>
</gene>
<reference evidence="3" key="1">
    <citation type="journal article" date="2019" name="Int. J. Syst. Evol. Microbiol.">
        <title>The Global Catalogue of Microorganisms (GCM) 10K type strain sequencing project: providing services to taxonomists for standard genome sequencing and annotation.</title>
        <authorList>
            <consortium name="The Broad Institute Genomics Platform"/>
            <consortium name="The Broad Institute Genome Sequencing Center for Infectious Disease"/>
            <person name="Wu L."/>
            <person name="Ma J."/>
        </authorList>
    </citation>
    <scope>NUCLEOTIDE SEQUENCE [LARGE SCALE GENOMIC DNA]</scope>
    <source>
        <strain evidence="3">JCM 3399</strain>
    </source>
</reference>
<dbReference type="Proteomes" id="UP000654471">
    <property type="component" value="Unassembled WGS sequence"/>
</dbReference>